<keyword evidence="3" id="KW-0539">Nucleus</keyword>
<dbReference type="OMA" id="CNEATKE"/>
<protein>
    <recommendedName>
        <fullName evidence="7">DNA-directed RNA polymerase III subunit</fullName>
    </recommendedName>
</protein>
<feature type="region of interest" description="Disordered" evidence="4">
    <location>
        <begin position="163"/>
        <end position="230"/>
    </location>
</feature>
<evidence type="ECO:0000256" key="2">
    <source>
        <dbReference type="ARBA" id="ARBA00008352"/>
    </source>
</evidence>
<gene>
    <name evidence="5" type="ORF">KP509_28G068400</name>
</gene>
<comment type="caution">
    <text evidence="5">The sequence shown here is derived from an EMBL/GenBank/DDBJ whole genome shotgun (WGS) entry which is preliminary data.</text>
</comment>
<feature type="compositionally biased region" description="Acidic residues" evidence="4">
    <location>
        <begin position="182"/>
        <end position="230"/>
    </location>
</feature>
<evidence type="ECO:0000313" key="6">
    <source>
        <dbReference type="Proteomes" id="UP000825935"/>
    </source>
</evidence>
<dbReference type="GO" id="GO:0005666">
    <property type="term" value="C:RNA polymerase III complex"/>
    <property type="evidence" value="ECO:0007669"/>
    <property type="project" value="TreeGrafter"/>
</dbReference>
<dbReference type="PANTHER" id="PTHR15367">
    <property type="entry name" value="DNA-DIRECTED RNA POLYMERASE III"/>
    <property type="match status" value="1"/>
</dbReference>
<evidence type="ECO:0000256" key="3">
    <source>
        <dbReference type="ARBA" id="ARBA00023242"/>
    </source>
</evidence>
<organism evidence="5 6">
    <name type="scientific">Ceratopteris richardii</name>
    <name type="common">Triangle waterfern</name>
    <dbReference type="NCBI Taxonomy" id="49495"/>
    <lineage>
        <taxon>Eukaryota</taxon>
        <taxon>Viridiplantae</taxon>
        <taxon>Streptophyta</taxon>
        <taxon>Embryophyta</taxon>
        <taxon>Tracheophyta</taxon>
        <taxon>Polypodiopsida</taxon>
        <taxon>Polypodiidae</taxon>
        <taxon>Polypodiales</taxon>
        <taxon>Pteridineae</taxon>
        <taxon>Pteridaceae</taxon>
        <taxon>Parkerioideae</taxon>
        <taxon>Ceratopteris</taxon>
    </lineage>
</organism>
<evidence type="ECO:0000313" key="5">
    <source>
        <dbReference type="EMBL" id="KAH7294367.1"/>
    </source>
</evidence>
<dbReference type="EMBL" id="CM035433">
    <property type="protein sequence ID" value="KAH7294365.1"/>
    <property type="molecule type" value="Genomic_DNA"/>
</dbReference>
<evidence type="ECO:0008006" key="7">
    <source>
        <dbReference type="Google" id="ProtNLM"/>
    </source>
</evidence>
<evidence type="ECO:0000256" key="4">
    <source>
        <dbReference type="SAM" id="MobiDB-lite"/>
    </source>
</evidence>
<dbReference type="EMBL" id="CM035433">
    <property type="protein sequence ID" value="KAH7294367.1"/>
    <property type="molecule type" value="Genomic_DNA"/>
</dbReference>
<reference evidence="5" key="1">
    <citation type="submission" date="2021-08" db="EMBL/GenBank/DDBJ databases">
        <title>WGS assembly of Ceratopteris richardii.</title>
        <authorList>
            <person name="Marchant D.B."/>
            <person name="Chen G."/>
            <person name="Jenkins J."/>
            <person name="Shu S."/>
            <person name="Leebens-Mack J."/>
            <person name="Grimwood J."/>
            <person name="Schmutz J."/>
            <person name="Soltis P."/>
            <person name="Soltis D."/>
            <person name="Chen Z.-H."/>
        </authorList>
    </citation>
    <scope>NUCLEOTIDE SEQUENCE</scope>
    <source>
        <strain evidence="5">Whitten #5841</strain>
        <tissue evidence="5">Leaf</tissue>
    </source>
</reference>
<comment type="subcellular location">
    <subcellularLocation>
        <location evidence="1">Nucleus</location>
    </subcellularLocation>
</comment>
<dbReference type="Pfam" id="PF11705">
    <property type="entry name" value="RNA_pol_3_Rpc31"/>
    <property type="match status" value="1"/>
</dbReference>
<sequence>MAFRGRGRGYGRGPSYIPQARGDDGMPVFARKLDGPPPLFPPVRKLPELPDISKTDEELITRRRRLETFWNASPYYIERPKGNSSDVIADIERYSDKYKPNYRCKRPPLSSVLKLSPAYFPAELLGQQAERKRQYKGTSQWTLDTNAKKNDLHRLDRLETLELKSVKNAEDAEGKEGKKDEGDDEDDEELEEEEEEEIGEDDYAQNFGFDDDDEYLEEDDGGADDEGPIY</sequence>
<dbReference type="OrthoDB" id="2018787at2759"/>
<proteinExistence type="inferred from homology"/>
<feature type="region of interest" description="Disordered" evidence="4">
    <location>
        <begin position="1"/>
        <end position="27"/>
    </location>
</feature>
<accession>A0A8T2RF46</accession>
<dbReference type="AlphaFoldDB" id="A0A8T2RF46"/>
<evidence type="ECO:0000256" key="1">
    <source>
        <dbReference type="ARBA" id="ARBA00004123"/>
    </source>
</evidence>
<dbReference type="PANTHER" id="PTHR15367:SF2">
    <property type="entry name" value="DNA-DIRECTED RNA POLYMERASE III SUBUNIT"/>
    <property type="match status" value="1"/>
</dbReference>
<dbReference type="GO" id="GO:0006383">
    <property type="term" value="P:transcription by RNA polymerase III"/>
    <property type="evidence" value="ECO:0007669"/>
    <property type="project" value="InterPro"/>
</dbReference>
<comment type="similarity">
    <text evidence="2">Belongs to the eukaryotic RPC7 RNA polymerase subunit family.</text>
</comment>
<dbReference type="EMBL" id="CM035433">
    <property type="protein sequence ID" value="KAH7294366.1"/>
    <property type="molecule type" value="Genomic_DNA"/>
</dbReference>
<feature type="compositionally biased region" description="Basic and acidic residues" evidence="4">
    <location>
        <begin position="163"/>
        <end position="181"/>
    </location>
</feature>
<keyword evidence="6" id="KW-1185">Reference proteome</keyword>
<dbReference type="Proteomes" id="UP000825935">
    <property type="component" value="Chromosome 28"/>
</dbReference>
<name>A0A8T2RF46_CERRI</name>
<dbReference type="InterPro" id="IPR024661">
    <property type="entry name" value="RNA_pol_III_Rpc31"/>
</dbReference>